<dbReference type="Gene3D" id="3.30.1180.10">
    <property type="match status" value="1"/>
</dbReference>
<dbReference type="Gene3D" id="3.40.50.10170">
    <property type="match status" value="1"/>
</dbReference>
<dbReference type="Proteomes" id="UP000886874">
    <property type="component" value="Unassembled WGS sequence"/>
</dbReference>
<accession>A0A9D0Z6I8</accession>
<keyword evidence="1" id="KW-0446">Lipid-binding</keyword>
<dbReference type="SUPFAM" id="SSF82549">
    <property type="entry name" value="DAK1/DegV-like"/>
    <property type="match status" value="1"/>
</dbReference>
<name>A0A9D0Z6I8_9FIRM</name>
<dbReference type="PANTHER" id="PTHR33434:SF2">
    <property type="entry name" value="FATTY ACID-BINDING PROTEIN TM_1468"/>
    <property type="match status" value="1"/>
</dbReference>
<dbReference type="EMBL" id="DVFN01000011">
    <property type="protein sequence ID" value="HIQ68835.1"/>
    <property type="molecule type" value="Genomic_DNA"/>
</dbReference>
<gene>
    <name evidence="2" type="ORF">IAA67_00670</name>
</gene>
<evidence type="ECO:0000313" key="2">
    <source>
        <dbReference type="EMBL" id="HIQ68835.1"/>
    </source>
</evidence>
<dbReference type="AlphaFoldDB" id="A0A9D0Z6I8"/>
<sequence>MSKLKIITDSASDITFAEEAAYNIRVIPFPIALGGKSYLSRVDFDNQGFYALMNQHPDDLPTTSQVTPFQFQEIIDEELANGYDELLFLLINSRGSATYGNAVQARDLFFDEHPEQVGKVNISVIDSRGYSALYGYLAVEAAKRAQAGEDLASVEAYVTQALEHRMIYFGIYSLKYAGKSGRIPSAAAFLGDKLGLKPVMKIFDHEITTAAKARGEARLITSLADLVARDIDHGTPYQLIYGSAVEDLDKLRLAMEQKLGYGPTGAYQIGAAIAANAGPRAVGVAFDIP</sequence>
<dbReference type="InterPro" id="IPR003797">
    <property type="entry name" value="DegV"/>
</dbReference>
<proteinExistence type="predicted"/>
<organism evidence="2 3">
    <name type="scientific">Candidatus Avoscillospira stercorigallinarum</name>
    <dbReference type="NCBI Taxonomy" id="2840708"/>
    <lineage>
        <taxon>Bacteria</taxon>
        <taxon>Bacillati</taxon>
        <taxon>Bacillota</taxon>
        <taxon>Clostridia</taxon>
        <taxon>Eubacteriales</taxon>
        <taxon>Oscillospiraceae</taxon>
        <taxon>Oscillospiraceae incertae sedis</taxon>
        <taxon>Candidatus Avoscillospira</taxon>
    </lineage>
</organism>
<dbReference type="GO" id="GO:0008289">
    <property type="term" value="F:lipid binding"/>
    <property type="evidence" value="ECO:0007669"/>
    <property type="project" value="UniProtKB-KW"/>
</dbReference>
<protein>
    <submittedName>
        <fullName evidence="2">DegV family protein</fullName>
    </submittedName>
</protein>
<evidence type="ECO:0000256" key="1">
    <source>
        <dbReference type="ARBA" id="ARBA00023121"/>
    </source>
</evidence>
<reference evidence="2" key="1">
    <citation type="submission" date="2020-10" db="EMBL/GenBank/DDBJ databases">
        <authorList>
            <person name="Gilroy R."/>
        </authorList>
    </citation>
    <scope>NUCLEOTIDE SEQUENCE</scope>
    <source>
        <strain evidence="2">ChiSjej2B20-13462</strain>
    </source>
</reference>
<comment type="caution">
    <text evidence="2">The sequence shown here is derived from an EMBL/GenBank/DDBJ whole genome shotgun (WGS) entry which is preliminary data.</text>
</comment>
<reference evidence="2" key="2">
    <citation type="journal article" date="2021" name="PeerJ">
        <title>Extensive microbial diversity within the chicken gut microbiome revealed by metagenomics and culture.</title>
        <authorList>
            <person name="Gilroy R."/>
            <person name="Ravi A."/>
            <person name="Getino M."/>
            <person name="Pursley I."/>
            <person name="Horton D.L."/>
            <person name="Alikhan N.F."/>
            <person name="Baker D."/>
            <person name="Gharbi K."/>
            <person name="Hall N."/>
            <person name="Watson M."/>
            <person name="Adriaenssens E.M."/>
            <person name="Foster-Nyarko E."/>
            <person name="Jarju S."/>
            <person name="Secka A."/>
            <person name="Antonio M."/>
            <person name="Oren A."/>
            <person name="Chaudhuri R.R."/>
            <person name="La Ragione R."/>
            <person name="Hildebrand F."/>
            <person name="Pallen M.J."/>
        </authorList>
    </citation>
    <scope>NUCLEOTIDE SEQUENCE</scope>
    <source>
        <strain evidence="2">ChiSjej2B20-13462</strain>
    </source>
</reference>
<evidence type="ECO:0000313" key="3">
    <source>
        <dbReference type="Proteomes" id="UP000886874"/>
    </source>
</evidence>
<dbReference type="Pfam" id="PF02645">
    <property type="entry name" value="DegV"/>
    <property type="match status" value="1"/>
</dbReference>
<dbReference type="PROSITE" id="PS51482">
    <property type="entry name" value="DEGV"/>
    <property type="match status" value="1"/>
</dbReference>
<dbReference type="PANTHER" id="PTHR33434">
    <property type="entry name" value="DEGV DOMAIN-CONTAINING PROTEIN DR_1986-RELATED"/>
    <property type="match status" value="1"/>
</dbReference>
<dbReference type="InterPro" id="IPR043168">
    <property type="entry name" value="DegV_C"/>
</dbReference>
<dbReference type="NCBIfam" id="TIGR00762">
    <property type="entry name" value="DegV"/>
    <property type="match status" value="1"/>
</dbReference>
<dbReference type="InterPro" id="IPR050270">
    <property type="entry name" value="DegV_domain_contain"/>
</dbReference>